<evidence type="ECO:0000259" key="4">
    <source>
        <dbReference type="Pfam" id="PF03722"/>
    </source>
</evidence>
<sequence length="687" mass="79786">MHGVAVAVAILALAAVAAAVPTQPVAEEADEVMLMRQKDIIRLLNHYRQKPLWEDMAAIARDYTLQPENYQVPHLIDDFVMRERHREFLPLFQPVSMFDERHVEQIKLFFDLLYHAKDYDTFYKTALYLRERVNKDLFMAAFLMAVRVRQDTKDMVLPPLYEIYPEFFITSDVMQRAYDARLEGYATTDGKPFYILANYTGYPTAHTPEQKLSYFTEDVGLNEFFADFNYRYPYFLRAANYTMINGKIRGDVFYHTLRNLFARYLVERLSHGLPDVTPINYDKLTQTGYYPQIRLHNGVEFPIRPAGQSILEADAFALERIWFSEYRLYEAIDMGLAISAIDGRMRYKPSEATNMLGNLVQSTADSIHPRYYGAVYRDLLSLFGKYLDPTQRYGLAASVLGKYETMLRDPVYFQIVKRILNVFQHYQNYLEPYTVRELEFPGLRIESVDVDKLVTYFENFDIEVDNSLRVSNAEEAEKVKIFARQPQLNHKPFTYRIKVSSEKPSKAIFRVFYGPRYDSNGNEMSLDDARQYFVEFDRFVYEVQAGENEIARSSRDFVSVRPSAMSTQELVTAMNDALQGKRAFRPATTSRRAFPERLLLPRGSRTGLPLRFYVIASPLAPNATAASVDPQAPLTSEWFTALADGRPVAFPFDRRIPHYYRFRVPNSYIQDVVVYHKTIDEINRPAA</sequence>
<feature type="chain" id="PRO_5004250922" evidence="2">
    <location>
        <begin position="20"/>
        <end position="687"/>
    </location>
</feature>
<dbReference type="Gene3D" id="2.60.40.1520">
    <property type="entry name" value="Hemocyanin, C-terminal domain"/>
    <property type="match status" value="1"/>
</dbReference>
<evidence type="ECO:0000256" key="1">
    <source>
        <dbReference type="ARBA" id="ARBA00022761"/>
    </source>
</evidence>
<dbReference type="Gene3D" id="1.10.1280.10">
    <property type="entry name" value="Di-copper center containing domain from catechol oxidase"/>
    <property type="match status" value="1"/>
</dbReference>
<dbReference type="InterPro" id="IPR005204">
    <property type="entry name" value="Hemocyanin_N"/>
</dbReference>
<dbReference type="PANTHER" id="PTHR11511">
    <property type="entry name" value="LARVAL STORAGE PROTEIN/PHENOLOXIDASE"/>
    <property type="match status" value="1"/>
</dbReference>
<dbReference type="InterPro" id="IPR036697">
    <property type="entry name" value="Hemocyanin_N_sf"/>
</dbReference>
<keyword evidence="1" id="KW-0758">Storage protein</keyword>
<feature type="domain" description="Hemocyanin C-terminal" evidence="5">
    <location>
        <begin position="432"/>
        <end position="676"/>
    </location>
</feature>
<dbReference type="PRINTS" id="PR00187">
    <property type="entry name" value="HAEMOCYANIN"/>
</dbReference>
<keyword evidence="2" id="KW-0732">Signal</keyword>
<reference evidence="6" key="2">
    <citation type="journal article" date="2009" name="Comp. Biochem. Physiol., Part A Mol. Integr. Physiol.">
        <title>Characterization of hexamerin proteins and their mRNAs in the adult lubber grasshopper: The effects of nutrition and juvenile hormone on their levels.</title>
        <authorList>
            <person name="Hathaway M."/>
            <person name="Hatle J."/>
            <person name="Li S."/>
            <person name="Ding X."/>
            <person name="Barry T."/>
            <person name="Hong F."/>
            <person name="Wood H."/>
            <person name="Borst D."/>
        </authorList>
    </citation>
    <scope>NUCLEOTIDE SEQUENCE</scope>
</reference>
<dbReference type="InterPro" id="IPR000896">
    <property type="entry name" value="Hemocyanin/hexamerin_mid_dom"/>
</dbReference>
<dbReference type="PROSITE" id="PS00210">
    <property type="entry name" value="HEMOCYANIN_2"/>
    <property type="match status" value="1"/>
</dbReference>
<dbReference type="Pfam" id="PF03722">
    <property type="entry name" value="Hemocyanin_N"/>
    <property type="match status" value="1"/>
</dbReference>
<dbReference type="Gene3D" id="1.20.1370.10">
    <property type="entry name" value="Hemocyanin, N-terminal domain"/>
    <property type="match status" value="1"/>
</dbReference>
<organism evidence="6">
    <name type="scientific">Romalea microptera</name>
    <name type="common">Eastern lubber grasshopper</name>
    <name type="synonym">Romalea guttata</name>
    <dbReference type="NCBI Taxonomy" id="7007"/>
    <lineage>
        <taxon>Eukaryota</taxon>
        <taxon>Metazoa</taxon>
        <taxon>Ecdysozoa</taxon>
        <taxon>Arthropoda</taxon>
        <taxon>Hexapoda</taxon>
        <taxon>Insecta</taxon>
        <taxon>Pterygota</taxon>
        <taxon>Neoptera</taxon>
        <taxon>Polyneoptera</taxon>
        <taxon>Orthoptera</taxon>
        <taxon>Caelifera</taxon>
        <taxon>Acrididea</taxon>
        <taxon>Acridomorpha</taxon>
        <taxon>Acridoidea</taxon>
        <taxon>Romaleidae</taxon>
        <taxon>Romaleinae</taxon>
        <taxon>Romalea</taxon>
    </lineage>
</organism>
<dbReference type="InterPro" id="IPR014756">
    <property type="entry name" value="Ig_E-set"/>
</dbReference>
<dbReference type="GO" id="GO:0045735">
    <property type="term" value="F:nutrient reservoir activity"/>
    <property type="evidence" value="ECO:0007669"/>
    <property type="project" value="UniProtKB-KW"/>
</dbReference>
<evidence type="ECO:0000259" key="3">
    <source>
        <dbReference type="Pfam" id="PF00372"/>
    </source>
</evidence>
<proteinExistence type="evidence at transcript level"/>
<feature type="domain" description="Hemocyanin N-terminal" evidence="4">
    <location>
        <begin position="33"/>
        <end position="153"/>
    </location>
</feature>
<dbReference type="InterPro" id="IPR008922">
    <property type="entry name" value="Di-copper_centre_dom_sf"/>
</dbReference>
<dbReference type="EMBL" id="AY963295">
    <property type="protein sequence ID" value="AAX62654.1"/>
    <property type="molecule type" value="mRNA"/>
</dbReference>
<dbReference type="InterPro" id="IPR005203">
    <property type="entry name" value="Hemocyanin_C"/>
</dbReference>
<feature type="domain" description="Hemocyanin middle" evidence="3">
    <location>
        <begin position="159"/>
        <end position="423"/>
    </location>
</feature>
<feature type="signal peptide" evidence="2">
    <location>
        <begin position="1"/>
        <end position="19"/>
    </location>
</feature>
<dbReference type="Pfam" id="PF03723">
    <property type="entry name" value="Hemocyanin_C"/>
    <property type="match status" value="1"/>
</dbReference>
<dbReference type="PANTHER" id="PTHR11511:SF5">
    <property type="entry name" value="FAT-BODY PROTEIN 1-RELATED"/>
    <property type="match status" value="1"/>
</dbReference>
<dbReference type="SUPFAM" id="SSF48050">
    <property type="entry name" value="Hemocyanin, N-terminal domain"/>
    <property type="match status" value="1"/>
</dbReference>
<dbReference type="SUPFAM" id="SSF48056">
    <property type="entry name" value="Di-copper centre-containing domain"/>
    <property type="match status" value="1"/>
</dbReference>
<dbReference type="GO" id="GO:0005615">
    <property type="term" value="C:extracellular space"/>
    <property type="evidence" value="ECO:0007669"/>
    <property type="project" value="UniProtKB-ARBA"/>
</dbReference>
<protein>
    <submittedName>
        <fullName evidence="6">Hexamerin storage protein 3</fullName>
    </submittedName>
</protein>
<evidence type="ECO:0000256" key="2">
    <source>
        <dbReference type="SAM" id="SignalP"/>
    </source>
</evidence>
<reference evidence="6" key="1">
    <citation type="submission" date="2005-03" db="EMBL/GenBank/DDBJ databases">
        <title>Molecular characterization of hemolymph storage proteins in the lubber grasshopper.</title>
        <authorList>
            <person name="Hathaway M.J."/>
            <person name="Li S."/>
            <person name="Ding X."/>
            <person name="Hatle J.D."/>
            <person name="Borst D.W."/>
        </authorList>
    </citation>
    <scope>NUCLEOTIDE SEQUENCE</scope>
</reference>
<name>Q56DL4_ROMMI</name>
<dbReference type="SUPFAM" id="SSF81296">
    <property type="entry name" value="E set domains"/>
    <property type="match status" value="1"/>
</dbReference>
<evidence type="ECO:0000259" key="5">
    <source>
        <dbReference type="Pfam" id="PF03723"/>
    </source>
</evidence>
<dbReference type="AlphaFoldDB" id="Q56DL4"/>
<accession>Q56DL4</accession>
<dbReference type="InterPro" id="IPR013788">
    <property type="entry name" value="Hemocyanin/hexamerin"/>
</dbReference>
<dbReference type="InterPro" id="IPR037020">
    <property type="entry name" value="Hemocyanin_C_sf"/>
</dbReference>
<evidence type="ECO:0000313" key="6">
    <source>
        <dbReference type="EMBL" id="AAX62654.1"/>
    </source>
</evidence>
<dbReference type="Pfam" id="PF00372">
    <property type="entry name" value="Hemocyanin_M"/>
    <property type="match status" value="1"/>
</dbReference>